<name>A0A1H1LKE5_9ACTN</name>
<proteinExistence type="predicted"/>
<keyword evidence="3" id="KW-1185">Reference proteome</keyword>
<dbReference type="AlphaFoldDB" id="A0A1H1LKE5"/>
<accession>A0A1H1LKE5</accession>
<dbReference type="PROSITE" id="PS50042">
    <property type="entry name" value="CNMP_BINDING_3"/>
    <property type="match status" value="1"/>
</dbReference>
<dbReference type="InterPro" id="IPR000595">
    <property type="entry name" value="cNMP-bd_dom"/>
</dbReference>
<dbReference type="Pfam" id="PF00027">
    <property type="entry name" value="cNMP_binding"/>
    <property type="match status" value="1"/>
</dbReference>
<sequence>MPDVTPRLSELPVIGTLPAETLKDLERVGRLVRIPAGWSPVHELEPADKAYVVLVGQLEVTQGDSPIATIGPGSLAGEMGLVDHRLRNARLVAVHPVTVLAWPRADFQRLRHAHQDFDLLVRHTTQERHVQNDITP</sequence>
<dbReference type="InterPro" id="IPR018490">
    <property type="entry name" value="cNMP-bd_dom_sf"/>
</dbReference>
<dbReference type="SUPFAM" id="SSF51206">
    <property type="entry name" value="cAMP-binding domain-like"/>
    <property type="match status" value="1"/>
</dbReference>
<dbReference type="EMBL" id="LT629757">
    <property type="protein sequence ID" value="SDR75033.1"/>
    <property type="molecule type" value="Genomic_DNA"/>
</dbReference>
<evidence type="ECO:0000259" key="1">
    <source>
        <dbReference type="PROSITE" id="PS50042"/>
    </source>
</evidence>
<dbReference type="CDD" id="cd00038">
    <property type="entry name" value="CAP_ED"/>
    <property type="match status" value="1"/>
</dbReference>
<dbReference type="Gene3D" id="2.60.120.10">
    <property type="entry name" value="Jelly Rolls"/>
    <property type="match status" value="1"/>
</dbReference>
<reference evidence="3" key="1">
    <citation type="submission" date="2016-10" db="EMBL/GenBank/DDBJ databases">
        <authorList>
            <person name="Varghese N."/>
            <person name="Submissions S."/>
        </authorList>
    </citation>
    <scope>NUCLEOTIDE SEQUENCE [LARGE SCALE GENOMIC DNA]</scope>
    <source>
        <strain evidence="3">DSM 22127</strain>
    </source>
</reference>
<dbReference type="InterPro" id="IPR014710">
    <property type="entry name" value="RmlC-like_jellyroll"/>
</dbReference>
<dbReference type="OrthoDB" id="4619743at2"/>
<organism evidence="2 3">
    <name type="scientific">Nocardioides scoriae</name>
    <dbReference type="NCBI Taxonomy" id="642780"/>
    <lineage>
        <taxon>Bacteria</taxon>
        <taxon>Bacillati</taxon>
        <taxon>Actinomycetota</taxon>
        <taxon>Actinomycetes</taxon>
        <taxon>Propionibacteriales</taxon>
        <taxon>Nocardioidaceae</taxon>
        <taxon>Nocardioides</taxon>
    </lineage>
</organism>
<protein>
    <submittedName>
        <fullName evidence="2">Cyclic nucleotide-binding domain-containing protein</fullName>
    </submittedName>
</protein>
<evidence type="ECO:0000313" key="2">
    <source>
        <dbReference type="EMBL" id="SDR75033.1"/>
    </source>
</evidence>
<feature type="domain" description="Cyclic nucleotide-binding" evidence="1">
    <location>
        <begin position="13"/>
        <end position="110"/>
    </location>
</feature>
<dbReference type="STRING" id="642780.SAMN04488570_0257"/>
<dbReference type="RefSeq" id="WP_157682669.1">
    <property type="nucleotide sequence ID" value="NZ_LT629757.1"/>
</dbReference>
<dbReference type="SMART" id="SM00100">
    <property type="entry name" value="cNMP"/>
    <property type="match status" value="1"/>
</dbReference>
<gene>
    <name evidence="2" type="ORF">SAMN04488570_0257</name>
</gene>
<evidence type="ECO:0000313" key="3">
    <source>
        <dbReference type="Proteomes" id="UP000198859"/>
    </source>
</evidence>
<dbReference type="Proteomes" id="UP000198859">
    <property type="component" value="Chromosome I"/>
</dbReference>